<comment type="caution">
    <text evidence="1">The sequence shown here is derived from an EMBL/GenBank/DDBJ whole genome shotgun (WGS) entry which is preliminary data.</text>
</comment>
<dbReference type="EMBL" id="JAYWIO010000004">
    <property type="protein sequence ID" value="KAK7269397.1"/>
    <property type="molecule type" value="Genomic_DNA"/>
</dbReference>
<proteinExistence type="predicted"/>
<organism evidence="1 2">
    <name type="scientific">Crotalaria pallida</name>
    <name type="common">Smooth rattlebox</name>
    <name type="synonym">Crotalaria striata</name>
    <dbReference type="NCBI Taxonomy" id="3830"/>
    <lineage>
        <taxon>Eukaryota</taxon>
        <taxon>Viridiplantae</taxon>
        <taxon>Streptophyta</taxon>
        <taxon>Embryophyta</taxon>
        <taxon>Tracheophyta</taxon>
        <taxon>Spermatophyta</taxon>
        <taxon>Magnoliopsida</taxon>
        <taxon>eudicotyledons</taxon>
        <taxon>Gunneridae</taxon>
        <taxon>Pentapetalae</taxon>
        <taxon>rosids</taxon>
        <taxon>fabids</taxon>
        <taxon>Fabales</taxon>
        <taxon>Fabaceae</taxon>
        <taxon>Papilionoideae</taxon>
        <taxon>50 kb inversion clade</taxon>
        <taxon>genistoids sensu lato</taxon>
        <taxon>core genistoids</taxon>
        <taxon>Crotalarieae</taxon>
        <taxon>Crotalaria</taxon>
    </lineage>
</organism>
<dbReference type="PANTHER" id="PTHR34023">
    <property type="entry name" value="RNASE H DOMAIN-CONTAINING PROTEIN"/>
    <property type="match status" value="1"/>
</dbReference>
<name>A0AAN9F436_CROPI</name>
<keyword evidence="2" id="KW-1185">Reference proteome</keyword>
<dbReference type="Proteomes" id="UP001372338">
    <property type="component" value="Unassembled WGS sequence"/>
</dbReference>
<sequence>MELGVSGDDVPLFHHYSIIMQIKELVTRGWKVSLHHTLREGNFCGDYFAIDAIGINKFMLFQTTPVKFSRLFLANAISIQFSRV</sequence>
<gene>
    <name evidence="1" type="ORF">RIF29_22123</name>
</gene>
<evidence type="ECO:0000313" key="2">
    <source>
        <dbReference type="Proteomes" id="UP001372338"/>
    </source>
</evidence>
<accession>A0AAN9F436</accession>
<evidence type="ECO:0000313" key="1">
    <source>
        <dbReference type="EMBL" id="KAK7269397.1"/>
    </source>
</evidence>
<dbReference type="PANTHER" id="PTHR34023:SF4">
    <property type="entry name" value="RNASE H TYPE-1 DOMAIN-CONTAINING PROTEIN"/>
    <property type="match status" value="1"/>
</dbReference>
<protein>
    <recommendedName>
        <fullName evidence="3">RNase H type-1 domain-containing protein</fullName>
    </recommendedName>
</protein>
<dbReference type="AlphaFoldDB" id="A0AAN9F436"/>
<reference evidence="1 2" key="1">
    <citation type="submission" date="2024-01" db="EMBL/GenBank/DDBJ databases">
        <title>The genomes of 5 underutilized Papilionoideae crops provide insights into root nodulation and disease resistanc.</title>
        <authorList>
            <person name="Yuan L."/>
        </authorList>
    </citation>
    <scope>NUCLEOTIDE SEQUENCE [LARGE SCALE GENOMIC DNA]</scope>
    <source>
        <strain evidence="1">ZHUSHIDOU_FW_LH</strain>
        <tissue evidence="1">Leaf</tissue>
    </source>
</reference>
<evidence type="ECO:0008006" key="3">
    <source>
        <dbReference type="Google" id="ProtNLM"/>
    </source>
</evidence>